<keyword evidence="2" id="KW-1185">Reference proteome</keyword>
<name>R7QKD9_CHOCR</name>
<dbReference type="RefSeq" id="XP_005717815.1">
    <property type="nucleotide sequence ID" value="XM_005717758.1"/>
</dbReference>
<accession>R7QKD9</accession>
<proteinExistence type="predicted"/>
<dbReference type="AlphaFoldDB" id="R7QKD9"/>
<dbReference type="EMBL" id="HG001889">
    <property type="protein sequence ID" value="CDF37946.1"/>
    <property type="molecule type" value="Genomic_DNA"/>
</dbReference>
<dbReference type="Gramene" id="CDF37946">
    <property type="protein sequence ID" value="CDF37946"/>
    <property type="gene ID" value="CHC_T00000008001"/>
</dbReference>
<evidence type="ECO:0000313" key="2">
    <source>
        <dbReference type="Proteomes" id="UP000012073"/>
    </source>
</evidence>
<dbReference type="Proteomes" id="UP000012073">
    <property type="component" value="Unassembled WGS sequence"/>
</dbReference>
<gene>
    <name evidence="1" type="ORF">CHC_T00000008001</name>
</gene>
<dbReference type="GeneID" id="17325542"/>
<sequence length="61" mass="6704">MREWSLARSEFYSSLSSTLAKSAAKGHIGGNVPIGNTAGTRIRNTVWAQQFQKSKCLYLQG</sequence>
<reference evidence="2" key="1">
    <citation type="journal article" date="2013" name="Proc. Natl. Acad. Sci. U.S.A.">
        <title>Genome structure and metabolic features in the red seaweed Chondrus crispus shed light on evolution of the Archaeplastida.</title>
        <authorList>
            <person name="Collen J."/>
            <person name="Porcel B."/>
            <person name="Carre W."/>
            <person name="Ball S.G."/>
            <person name="Chaparro C."/>
            <person name="Tonon T."/>
            <person name="Barbeyron T."/>
            <person name="Michel G."/>
            <person name="Noel B."/>
            <person name="Valentin K."/>
            <person name="Elias M."/>
            <person name="Artiguenave F."/>
            <person name="Arun A."/>
            <person name="Aury J.M."/>
            <person name="Barbosa-Neto J.F."/>
            <person name="Bothwell J.H."/>
            <person name="Bouget F.Y."/>
            <person name="Brillet L."/>
            <person name="Cabello-Hurtado F."/>
            <person name="Capella-Gutierrez S."/>
            <person name="Charrier B."/>
            <person name="Cladiere L."/>
            <person name="Cock J.M."/>
            <person name="Coelho S.M."/>
            <person name="Colleoni C."/>
            <person name="Czjzek M."/>
            <person name="Da Silva C."/>
            <person name="Delage L."/>
            <person name="Denoeud F."/>
            <person name="Deschamps P."/>
            <person name="Dittami S.M."/>
            <person name="Gabaldon T."/>
            <person name="Gachon C.M."/>
            <person name="Groisillier A."/>
            <person name="Herve C."/>
            <person name="Jabbari K."/>
            <person name="Katinka M."/>
            <person name="Kloareg B."/>
            <person name="Kowalczyk N."/>
            <person name="Labadie K."/>
            <person name="Leblanc C."/>
            <person name="Lopez P.J."/>
            <person name="McLachlan D.H."/>
            <person name="Meslet-Cladiere L."/>
            <person name="Moustafa A."/>
            <person name="Nehr Z."/>
            <person name="Nyvall Collen P."/>
            <person name="Panaud O."/>
            <person name="Partensky F."/>
            <person name="Poulain J."/>
            <person name="Rensing S.A."/>
            <person name="Rousvoal S."/>
            <person name="Samson G."/>
            <person name="Symeonidi A."/>
            <person name="Weissenbach J."/>
            <person name="Zambounis A."/>
            <person name="Wincker P."/>
            <person name="Boyen C."/>
        </authorList>
    </citation>
    <scope>NUCLEOTIDE SEQUENCE [LARGE SCALE GENOMIC DNA]</scope>
    <source>
        <strain evidence="2">cv. Stackhouse</strain>
    </source>
</reference>
<evidence type="ECO:0000313" key="1">
    <source>
        <dbReference type="EMBL" id="CDF37946.1"/>
    </source>
</evidence>
<protein>
    <submittedName>
        <fullName evidence="1">Uncharacterized protein</fullName>
    </submittedName>
</protein>
<organism evidence="1 2">
    <name type="scientific">Chondrus crispus</name>
    <name type="common">Carrageen Irish moss</name>
    <name type="synonym">Polymorpha crispa</name>
    <dbReference type="NCBI Taxonomy" id="2769"/>
    <lineage>
        <taxon>Eukaryota</taxon>
        <taxon>Rhodophyta</taxon>
        <taxon>Florideophyceae</taxon>
        <taxon>Rhodymeniophycidae</taxon>
        <taxon>Gigartinales</taxon>
        <taxon>Gigartinaceae</taxon>
        <taxon>Chondrus</taxon>
    </lineage>
</organism>
<dbReference type="KEGG" id="ccp:CHC_T00000008001"/>